<organism evidence="2 3">
    <name type="scientific">Erwinia pyrifoliae</name>
    <dbReference type="NCBI Taxonomy" id="79967"/>
    <lineage>
        <taxon>Bacteria</taxon>
        <taxon>Pseudomonadati</taxon>
        <taxon>Pseudomonadota</taxon>
        <taxon>Gammaproteobacteria</taxon>
        <taxon>Enterobacterales</taxon>
        <taxon>Erwiniaceae</taxon>
        <taxon>Erwinia</taxon>
    </lineage>
</organism>
<dbReference type="InterPro" id="IPR051706">
    <property type="entry name" value="Glycosyltransferase_domain"/>
</dbReference>
<dbReference type="SUPFAM" id="SSF53448">
    <property type="entry name" value="Nucleotide-diphospho-sugar transferases"/>
    <property type="match status" value="1"/>
</dbReference>
<gene>
    <name evidence="2" type="ORF">NYP84_08420</name>
</gene>
<dbReference type="PANTHER" id="PTHR32385:SF15">
    <property type="entry name" value="INOSITOL PHOSPHOCERAMIDE MANNOSYLTRANSFERASE 1"/>
    <property type="match status" value="1"/>
</dbReference>
<dbReference type="Pfam" id="PF04488">
    <property type="entry name" value="Gly_transf_sug"/>
    <property type="match status" value="1"/>
</dbReference>
<evidence type="ECO:0000313" key="2">
    <source>
        <dbReference type="EMBL" id="UWS35149.1"/>
    </source>
</evidence>
<dbReference type="PANTHER" id="PTHR32385">
    <property type="entry name" value="MANNOSYL PHOSPHORYLINOSITOL CERAMIDE SYNTHASE"/>
    <property type="match status" value="1"/>
</dbReference>
<keyword evidence="1" id="KW-0808">Transferase</keyword>
<dbReference type="InterPro" id="IPR029044">
    <property type="entry name" value="Nucleotide-diphossugar_trans"/>
</dbReference>
<dbReference type="EMBL" id="CP103445">
    <property type="protein sequence ID" value="UWS35149.1"/>
    <property type="molecule type" value="Genomic_DNA"/>
</dbReference>
<dbReference type="RefSeq" id="WP_259817406.1">
    <property type="nucleotide sequence ID" value="NZ_CP103445.1"/>
</dbReference>
<dbReference type="Gene3D" id="3.90.550.20">
    <property type="match status" value="1"/>
</dbReference>
<evidence type="ECO:0000313" key="3">
    <source>
        <dbReference type="Proteomes" id="UP001058553"/>
    </source>
</evidence>
<keyword evidence="3" id="KW-1185">Reference proteome</keyword>
<sequence length="364" mass="41235">MGNSPLEFHLASKEISDNNRTASHLTNAIAGCHTEIRPPNENTFANGIPAVIHFTWEGDDISAEDLANILLNTKMAPDFRVYIWTTRSESILSTLDKMNNSETNSQYRYLARNFGPSISVKNTRLLYDNLVTKLDVSNEVFNENISLAGYLSSVFFREINGTYKNLAAASDIARSVLMYVEGGCYMDVDIICTSLNKLKSVKIPDGFLQGVTHSKRCSNSFLISLPQSAISREILEAINYNLRLADNLITSEGKELMLLWVKKRSIEYYRINGTLEWTGPYVYHEKVSRRLRLLVETRYRTSGSVKSIFPPDVKDFNRMTTSEIKELFRIRGKDELLFFNTVPGFDGSGSWIDLDDSKIKATEI</sequence>
<evidence type="ECO:0000256" key="1">
    <source>
        <dbReference type="ARBA" id="ARBA00022679"/>
    </source>
</evidence>
<name>A0ABY5XE13_ERWPY</name>
<proteinExistence type="predicted"/>
<reference evidence="2" key="1">
    <citation type="submission" date="2022-07" db="EMBL/GenBank/DDBJ databases">
        <title>Genetic diversity of Erwinia pyrifoliae.</title>
        <authorList>
            <person name="Park D.S."/>
            <person name="Ham H."/>
        </authorList>
    </citation>
    <scope>NUCLEOTIDE SEQUENCE</scope>
    <source>
        <strain evidence="2">CP201486</strain>
    </source>
</reference>
<accession>A0ABY5XE13</accession>
<dbReference type="InterPro" id="IPR007577">
    <property type="entry name" value="GlycoTrfase_DXD_sugar-bd_CS"/>
</dbReference>
<dbReference type="Proteomes" id="UP001058553">
    <property type="component" value="Chromosome"/>
</dbReference>
<protein>
    <submittedName>
        <fullName evidence="2">Uncharacterized protein</fullName>
    </submittedName>
</protein>